<keyword evidence="2" id="KW-0732">Signal</keyword>
<accession>A0AAU7R5F8</accession>
<feature type="signal peptide" evidence="2">
    <location>
        <begin position="1"/>
        <end position="23"/>
    </location>
</feature>
<reference evidence="3" key="1">
    <citation type="submission" date="2024-06" db="EMBL/GenBank/DDBJ databases">
        <title>Micromonospora sp. strain HUAS YX12 genome sequences.</title>
        <authorList>
            <person name="Mo P."/>
        </authorList>
    </citation>
    <scope>NUCLEOTIDE SEQUENCE</scope>
    <source>
        <strain evidence="3">HUAS YX12</strain>
    </source>
</reference>
<dbReference type="EMBL" id="CP157974">
    <property type="protein sequence ID" value="XBT83011.1"/>
    <property type="molecule type" value="Genomic_DNA"/>
</dbReference>
<evidence type="ECO:0000313" key="3">
    <source>
        <dbReference type="EMBL" id="XBT83011.1"/>
    </source>
</evidence>
<dbReference type="RefSeq" id="WP_349879378.1">
    <property type="nucleotide sequence ID" value="NZ_CP157974.1"/>
</dbReference>
<gene>
    <name evidence="3" type="ORF">ABIH81_05850</name>
</gene>
<sequence length="127" mass="13418">MEKRYAAAALSLAALLTACTSGASHDEQMEYLRKMAQRGAEVHAVEKSRPSGSPGDSEMCYDAYDHFYGGPNGHDAPHVGNYDEKVALLKEGEGLFIESCMNGTPSPVSARSEPASPSAPPASRATT</sequence>
<evidence type="ECO:0000256" key="2">
    <source>
        <dbReference type="SAM" id="SignalP"/>
    </source>
</evidence>
<organism evidence="3">
    <name type="scientific">Micromonospora sp. HUAS YX12</name>
    <dbReference type="NCBI Taxonomy" id="3156396"/>
    <lineage>
        <taxon>Bacteria</taxon>
        <taxon>Bacillati</taxon>
        <taxon>Actinomycetota</taxon>
        <taxon>Actinomycetes</taxon>
        <taxon>Micromonosporales</taxon>
        <taxon>Micromonosporaceae</taxon>
        <taxon>Micromonospora</taxon>
    </lineage>
</organism>
<dbReference type="PROSITE" id="PS51257">
    <property type="entry name" value="PROKAR_LIPOPROTEIN"/>
    <property type="match status" value="1"/>
</dbReference>
<feature type="compositionally biased region" description="Low complexity" evidence="1">
    <location>
        <begin position="105"/>
        <end position="127"/>
    </location>
</feature>
<protein>
    <recommendedName>
        <fullName evidence="4">Lipoprotein</fullName>
    </recommendedName>
</protein>
<evidence type="ECO:0000256" key="1">
    <source>
        <dbReference type="SAM" id="MobiDB-lite"/>
    </source>
</evidence>
<feature type="chain" id="PRO_5043717115" description="Lipoprotein" evidence="2">
    <location>
        <begin position="24"/>
        <end position="127"/>
    </location>
</feature>
<proteinExistence type="predicted"/>
<dbReference type="AlphaFoldDB" id="A0AAU7R5F8"/>
<feature type="region of interest" description="Disordered" evidence="1">
    <location>
        <begin position="100"/>
        <end position="127"/>
    </location>
</feature>
<evidence type="ECO:0008006" key="4">
    <source>
        <dbReference type="Google" id="ProtNLM"/>
    </source>
</evidence>
<name>A0AAU7R5F8_9ACTN</name>